<keyword evidence="2" id="KW-1185">Reference proteome</keyword>
<feature type="non-terminal residue" evidence="1">
    <location>
        <position position="1"/>
    </location>
</feature>
<evidence type="ECO:0008006" key="3">
    <source>
        <dbReference type="Google" id="ProtNLM"/>
    </source>
</evidence>
<dbReference type="PANTHER" id="PTHR32215">
    <property type="entry name" value="CILIA- AND FLAGELLA-ASSOCIATED PROTEIN 57"/>
    <property type="match status" value="1"/>
</dbReference>
<dbReference type="InterPro" id="IPR052993">
    <property type="entry name" value="CFA-57"/>
</dbReference>
<accession>A0A8H7ZPP4</accession>
<dbReference type="OrthoDB" id="10251741at2759"/>
<dbReference type="Gene3D" id="2.130.10.10">
    <property type="entry name" value="YVTN repeat-like/Quinoprotein amine dehydrogenase"/>
    <property type="match status" value="1"/>
</dbReference>
<dbReference type="InterPro" id="IPR015943">
    <property type="entry name" value="WD40/YVTN_repeat-like_dom_sf"/>
</dbReference>
<evidence type="ECO:0000313" key="2">
    <source>
        <dbReference type="Proteomes" id="UP000673691"/>
    </source>
</evidence>
<dbReference type="SUPFAM" id="SSF50960">
    <property type="entry name" value="TolB, C-terminal domain"/>
    <property type="match status" value="1"/>
</dbReference>
<proteinExistence type="predicted"/>
<dbReference type="PANTHER" id="PTHR32215:SF0">
    <property type="entry name" value="CILIA- AND FLAGELLA-ASSOCIATED PROTEIN 57"/>
    <property type="match status" value="1"/>
</dbReference>
<organism evidence="1 2">
    <name type="scientific">Olpidium bornovanus</name>
    <dbReference type="NCBI Taxonomy" id="278681"/>
    <lineage>
        <taxon>Eukaryota</taxon>
        <taxon>Fungi</taxon>
        <taxon>Fungi incertae sedis</taxon>
        <taxon>Olpidiomycota</taxon>
        <taxon>Olpidiomycotina</taxon>
        <taxon>Olpidiomycetes</taxon>
        <taxon>Olpidiales</taxon>
        <taxon>Olpidiaceae</taxon>
        <taxon>Olpidium</taxon>
    </lineage>
</organism>
<reference evidence="1 2" key="1">
    <citation type="journal article" name="Sci. Rep.">
        <title>Genome-scale phylogenetic analyses confirm Olpidium as the closest living zoosporic fungus to the non-flagellated, terrestrial fungi.</title>
        <authorList>
            <person name="Chang Y."/>
            <person name="Rochon D."/>
            <person name="Sekimoto S."/>
            <person name="Wang Y."/>
            <person name="Chovatia M."/>
            <person name="Sandor L."/>
            <person name="Salamov A."/>
            <person name="Grigoriev I.V."/>
            <person name="Stajich J.E."/>
            <person name="Spatafora J.W."/>
        </authorList>
    </citation>
    <scope>NUCLEOTIDE SEQUENCE [LARGE SCALE GENOMIC DNA]</scope>
    <source>
        <strain evidence="1">S191</strain>
    </source>
</reference>
<dbReference type="AlphaFoldDB" id="A0A8H7ZPP4"/>
<name>A0A8H7ZPP4_9FUNG</name>
<sequence length="250" mass="27330">ADVKDNVCFLDEQTIFYPAGANSILYNVETKTQKFIPVSERCEGITGLTISANKRYVAIAERAEKAQIAIYDLHSLRKRKTLFLPDCDAKEFVSLAFSTDAKYIVAHTCGPDWLLCYWTWEKAKLMASVKTATAPDSTVCQVLLNPSDNTQVSVVGNCVFKLSRYSEGQLKQFGSQKLEPKALAVGTEDGKLIVFEGGEVKMEISNNQGPQQTPKAIYAMMAFSKGLVAAGEGGSATVYEKGEAPGELFK</sequence>
<feature type="non-terminal residue" evidence="1">
    <location>
        <position position="250"/>
    </location>
</feature>
<evidence type="ECO:0000313" key="1">
    <source>
        <dbReference type="EMBL" id="KAG5457124.1"/>
    </source>
</evidence>
<comment type="caution">
    <text evidence="1">The sequence shown here is derived from an EMBL/GenBank/DDBJ whole genome shotgun (WGS) entry which is preliminary data.</text>
</comment>
<dbReference type="Proteomes" id="UP000673691">
    <property type="component" value="Unassembled WGS sequence"/>
</dbReference>
<gene>
    <name evidence="1" type="ORF">BJ554DRAFT_2948</name>
</gene>
<dbReference type="EMBL" id="JAEFCI010010590">
    <property type="protein sequence ID" value="KAG5457124.1"/>
    <property type="molecule type" value="Genomic_DNA"/>
</dbReference>
<protein>
    <recommendedName>
        <fullName evidence="3">Cilia- and flagella-associated protein 43</fullName>
    </recommendedName>
</protein>